<sequence length="296" mass="34970">MYQNRISLLLILAFSLSILISCGRDPGTNIKSGKVHTGYYTSDDAYYPMEYKRSDIVKTNDNYTISFKLPETEAYTHIYEKAQARPGMSGRLYIDTNGNMRDVVNISYYKQLRDTVKSTISKLLIKNYRNKLRIIEEEPLIYIERTDIKTEKLKNSKYYLSIGVYGSEIGADSYIYETYKQNVIMHTNVETRLNLFDEPYIYTNVIKEYTNIRQDDYIIGRENLNIAFITLMRDGPKDELKPIHVENYWFFNDFAKENTDAFIYQIKFQLYKFVDEIDFGYRGKLPPKPINEDDEY</sequence>
<protein>
    <recommendedName>
        <fullName evidence="4">DUF4825 domain-containing protein</fullName>
    </recommendedName>
</protein>
<dbReference type="RefSeq" id="WP_147718178.1">
    <property type="nucleotide sequence ID" value="NZ_SAYE01000014.1"/>
</dbReference>
<evidence type="ECO:0000256" key="1">
    <source>
        <dbReference type="SAM" id="SignalP"/>
    </source>
</evidence>
<dbReference type="EMBL" id="SAYE01000014">
    <property type="protein sequence ID" value="TXJ49819.1"/>
    <property type="molecule type" value="Genomic_DNA"/>
</dbReference>
<feature type="signal peptide" evidence="1">
    <location>
        <begin position="1"/>
        <end position="23"/>
    </location>
</feature>
<gene>
    <name evidence="2" type="ORF">EPJ84_07100</name>
</gene>
<organism evidence="2 3">
    <name type="scientific">Brachyspira aalborgi</name>
    <dbReference type="NCBI Taxonomy" id="29522"/>
    <lineage>
        <taxon>Bacteria</taxon>
        <taxon>Pseudomonadati</taxon>
        <taxon>Spirochaetota</taxon>
        <taxon>Spirochaetia</taxon>
        <taxon>Brachyspirales</taxon>
        <taxon>Brachyspiraceae</taxon>
        <taxon>Brachyspira</taxon>
    </lineage>
</organism>
<accession>A0A5C8FJE1</accession>
<dbReference type="Proteomes" id="UP000322307">
    <property type="component" value="Unassembled WGS sequence"/>
</dbReference>
<comment type="caution">
    <text evidence="2">The sequence shown here is derived from an EMBL/GenBank/DDBJ whole genome shotgun (WGS) entry which is preliminary data.</text>
</comment>
<feature type="chain" id="PRO_5022943854" description="DUF4825 domain-containing protein" evidence="1">
    <location>
        <begin position="24"/>
        <end position="296"/>
    </location>
</feature>
<proteinExistence type="predicted"/>
<dbReference type="PROSITE" id="PS51257">
    <property type="entry name" value="PROKAR_LIPOPROTEIN"/>
    <property type="match status" value="1"/>
</dbReference>
<dbReference type="AlphaFoldDB" id="A0A5C8FJE1"/>
<evidence type="ECO:0000313" key="3">
    <source>
        <dbReference type="Proteomes" id="UP000322307"/>
    </source>
</evidence>
<reference evidence="2 3" key="1">
    <citation type="journal article" date="1992" name="Lakartidningen">
        <title>[Penicillin V and not amoxicillin is the first choice preparation in acute otitis].</title>
        <authorList>
            <person name="Kamme C."/>
            <person name="Lundgren K."/>
            <person name="Prellner K."/>
        </authorList>
    </citation>
    <scope>NUCLEOTIDE SEQUENCE [LARGE SCALE GENOMIC DNA]</scope>
    <source>
        <strain evidence="2 3">PC3939II</strain>
    </source>
</reference>
<evidence type="ECO:0008006" key="4">
    <source>
        <dbReference type="Google" id="ProtNLM"/>
    </source>
</evidence>
<keyword evidence="1" id="KW-0732">Signal</keyword>
<evidence type="ECO:0000313" key="2">
    <source>
        <dbReference type="EMBL" id="TXJ49819.1"/>
    </source>
</evidence>
<name>A0A5C8FJE1_9SPIR</name>